<dbReference type="STRING" id="1182541.W9YEV2"/>
<evidence type="ECO:0000256" key="1">
    <source>
        <dbReference type="ARBA" id="ARBA00004123"/>
    </source>
</evidence>
<comment type="subcellular location">
    <subcellularLocation>
        <location evidence="1">Nucleus</location>
    </subcellularLocation>
</comment>
<dbReference type="RefSeq" id="XP_007724211.1">
    <property type="nucleotide sequence ID" value="XM_007726021.1"/>
</dbReference>
<sequence length="387" mass="40609">MPFHDLNVPYTTNHADLAHTLAFHAELGYSAIALSVAVTGKLPATPPSIPVSSLSVPKSISTVLTRLTLTISDAGQNHRLTSLQPQYSLLALRPTNEKALQLCCNSLDCDLISLDFSQRLPFILKFKTVASALQRGVRFEICYAAGVQGGNSDARRNLISGAAALIRATRGRGIIFSSEARSALGVRAPHDLINLAQVWGLGQERGKEALCEEAGKVVRLAALKRSSFRGVVDVVDGGGAARAKSVQGPKNTSVTEQKGAATRPAGSGGMKDGTAGQKGMDPSHAGPGREETTEQKGPKGVTGGSTARVDVAMSNSNDLKRKASSASIISQATTSATTEPTSDQKGEEKPLSKREMKRRAKKARLEAQVGLDDKGSARGQTTTASVS</sequence>
<dbReference type="GO" id="GO:0003723">
    <property type="term" value="F:RNA binding"/>
    <property type="evidence" value="ECO:0007669"/>
    <property type="project" value="TreeGrafter"/>
</dbReference>
<evidence type="ECO:0000256" key="2">
    <source>
        <dbReference type="ARBA" id="ARBA00007331"/>
    </source>
</evidence>
<dbReference type="SUPFAM" id="SSF89550">
    <property type="entry name" value="PHP domain-like"/>
    <property type="match status" value="1"/>
</dbReference>
<comment type="caution">
    <text evidence="5">The sequence shown here is derived from an EMBL/GenBank/DDBJ whole genome shotgun (WGS) entry which is preliminary data.</text>
</comment>
<proteinExistence type="inferred from homology"/>
<keyword evidence="6" id="KW-1185">Reference proteome</keyword>
<dbReference type="PANTHER" id="PTHR13031:SF0">
    <property type="entry name" value="RIBONUCLEASE P PROTEIN SUBUNIT P30"/>
    <property type="match status" value="1"/>
</dbReference>
<feature type="compositionally biased region" description="Polar residues" evidence="4">
    <location>
        <begin position="378"/>
        <end position="387"/>
    </location>
</feature>
<dbReference type="GeneID" id="19160010"/>
<evidence type="ECO:0000256" key="3">
    <source>
        <dbReference type="ARBA" id="ARBA00022694"/>
    </source>
</evidence>
<dbReference type="Proteomes" id="UP000019484">
    <property type="component" value="Unassembled WGS sequence"/>
</dbReference>
<keyword evidence="3" id="KW-0819">tRNA processing</keyword>
<organism evidence="5 6">
    <name type="scientific">Capronia coronata CBS 617.96</name>
    <dbReference type="NCBI Taxonomy" id="1182541"/>
    <lineage>
        <taxon>Eukaryota</taxon>
        <taxon>Fungi</taxon>
        <taxon>Dikarya</taxon>
        <taxon>Ascomycota</taxon>
        <taxon>Pezizomycotina</taxon>
        <taxon>Eurotiomycetes</taxon>
        <taxon>Chaetothyriomycetidae</taxon>
        <taxon>Chaetothyriales</taxon>
        <taxon>Herpotrichiellaceae</taxon>
        <taxon>Capronia</taxon>
    </lineage>
</organism>
<evidence type="ECO:0000313" key="5">
    <source>
        <dbReference type="EMBL" id="EXJ88205.1"/>
    </source>
</evidence>
<dbReference type="GO" id="GO:0008033">
    <property type="term" value="P:tRNA processing"/>
    <property type="evidence" value="ECO:0007669"/>
    <property type="project" value="UniProtKB-KW"/>
</dbReference>
<protein>
    <submittedName>
        <fullName evidence="5">Ribonuclease P/MRP protein subunit RPP1</fullName>
    </submittedName>
</protein>
<name>W9YEV2_9EURO</name>
<dbReference type="PANTHER" id="PTHR13031">
    <property type="entry name" value="RIBONUCLEASE P SUBUNIT P30"/>
    <property type="match status" value="1"/>
</dbReference>
<dbReference type="EMBL" id="AMWN01000004">
    <property type="protein sequence ID" value="EXJ88205.1"/>
    <property type="molecule type" value="Genomic_DNA"/>
</dbReference>
<dbReference type="AlphaFoldDB" id="W9YEV2"/>
<evidence type="ECO:0000256" key="4">
    <source>
        <dbReference type="SAM" id="MobiDB-lite"/>
    </source>
</evidence>
<evidence type="ECO:0000313" key="6">
    <source>
        <dbReference type="Proteomes" id="UP000019484"/>
    </source>
</evidence>
<accession>W9YEV2</accession>
<dbReference type="InterPro" id="IPR002738">
    <property type="entry name" value="RNase_P_p30"/>
</dbReference>
<dbReference type="Gene3D" id="3.20.20.140">
    <property type="entry name" value="Metal-dependent hydrolases"/>
    <property type="match status" value="1"/>
</dbReference>
<dbReference type="OrthoDB" id="17948at2759"/>
<dbReference type="Pfam" id="PF01876">
    <property type="entry name" value="RNase_P_p30"/>
    <property type="match status" value="1"/>
</dbReference>
<reference evidence="5 6" key="1">
    <citation type="submission" date="2013-03" db="EMBL/GenBank/DDBJ databases">
        <title>The Genome Sequence of Capronia coronata CBS 617.96.</title>
        <authorList>
            <consortium name="The Broad Institute Genomics Platform"/>
            <person name="Cuomo C."/>
            <person name="de Hoog S."/>
            <person name="Gorbushina A."/>
            <person name="Walker B."/>
            <person name="Young S.K."/>
            <person name="Zeng Q."/>
            <person name="Gargeya S."/>
            <person name="Fitzgerald M."/>
            <person name="Haas B."/>
            <person name="Abouelleil A."/>
            <person name="Allen A.W."/>
            <person name="Alvarado L."/>
            <person name="Arachchi H.M."/>
            <person name="Berlin A.M."/>
            <person name="Chapman S.B."/>
            <person name="Gainer-Dewar J."/>
            <person name="Goldberg J."/>
            <person name="Griggs A."/>
            <person name="Gujja S."/>
            <person name="Hansen M."/>
            <person name="Howarth C."/>
            <person name="Imamovic A."/>
            <person name="Ireland A."/>
            <person name="Larimer J."/>
            <person name="McCowan C."/>
            <person name="Murphy C."/>
            <person name="Pearson M."/>
            <person name="Poon T.W."/>
            <person name="Priest M."/>
            <person name="Roberts A."/>
            <person name="Saif S."/>
            <person name="Shea T."/>
            <person name="Sisk P."/>
            <person name="Sykes S."/>
            <person name="Wortman J."/>
            <person name="Nusbaum C."/>
            <person name="Birren B."/>
        </authorList>
    </citation>
    <scope>NUCLEOTIDE SEQUENCE [LARGE SCALE GENOMIC DNA]</scope>
    <source>
        <strain evidence="5 6">CBS 617.96</strain>
    </source>
</reference>
<comment type="similarity">
    <text evidence="2">Belongs to the eukaryotic/archaeal RNase P protein component 3 family.</text>
</comment>
<dbReference type="HOGENOM" id="CLU_048451_1_0_1"/>
<feature type="compositionally biased region" description="Low complexity" evidence="4">
    <location>
        <begin position="324"/>
        <end position="338"/>
    </location>
</feature>
<feature type="region of interest" description="Disordered" evidence="4">
    <location>
        <begin position="241"/>
        <end position="387"/>
    </location>
</feature>
<dbReference type="eggNOG" id="KOG2363">
    <property type="taxonomic scope" value="Eukaryota"/>
</dbReference>
<dbReference type="InterPro" id="IPR016195">
    <property type="entry name" value="Pol/histidinol_Pase-like"/>
</dbReference>
<feature type="compositionally biased region" description="Basic and acidic residues" evidence="4">
    <location>
        <begin position="287"/>
        <end position="297"/>
    </location>
</feature>
<feature type="compositionally biased region" description="Basic and acidic residues" evidence="4">
    <location>
        <begin position="342"/>
        <end position="354"/>
    </location>
</feature>
<dbReference type="GO" id="GO:0005655">
    <property type="term" value="C:nucleolar ribonuclease P complex"/>
    <property type="evidence" value="ECO:0007669"/>
    <property type="project" value="TreeGrafter"/>
</dbReference>
<gene>
    <name evidence="5" type="ORF">A1O1_05135</name>
</gene>